<evidence type="ECO:0000313" key="6">
    <source>
        <dbReference type="EMBL" id="KER32277.1"/>
    </source>
</evidence>
<dbReference type="RefSeq" id="XP_009164032.1">
    <property type="nucleotide sequence ID" value="XM_009165768.1"/>
</dbReference>
<dbReference type="InterPro" id="IPR021109">
    <property type="entry name" value="Peptidase_aspartic_dom_sf"/>
</dbReference>
<keyword evidence="3" id="KW-1015">Disulfide bond</keyword>
<dbReference type="STRING" id="6198.A0A075A208"/>
<dbReference type="PANTHER" id="PTHR47966">
    <property type="entry name" value="BETA-SITE APP-CLEAVING ENZYME, ISOFORM A-RELATED"/>
    <property type="match status" value="1"/>
</dbReference>
<dbReference type="InterPro" id="IPR001461">
    <property type="entry name" value="Aspartic_peptidase_A1"/>
</dbReference>
<name>A0A075A208_OPIVI</name>
<evidence type="ECO:0000256" key="1">
    <source>
        <dbReference type="ARBA" id="ARBA00007447"/>
    </source>
</evidence>
<organism evidence="6 7">
    <name type="scientific">Opisthorchis viverrini</name>
    <name type="common">Southeast Asian liver fluke</name>
    <dbReference type="NCBI Taxonomy" id="6198"/>
    <lineage>
        <taxon>Eukaryota</taxon>
        <taxon>Metazoa</taxon>
        <taxon>Spiralia</taxon>
        <taxon>Lophotrochozoa</taxon>
        <taxon>Platyhelminthes</taxon>
        <taxon>Trematoda</taxon>
        <taxon>Digenea</taxon>
        <taxon>Opisthorchiida</taxon>
        <taxon>Opisthorchiata</taxon>
        <taxon>Opisthorchiidae</taxon>
        <taxon>Opisthorchis</taxon>
    </lineage>
</organism>
<keyword evidence="4" id="KW-0064">Aspartyl protease</keyword>
<feature type="disulfide bond" evidence="3">
    <location>
        <begin position="361"/>
        <end position="395"/>
    </location>
</feature>
<dbReference type="CTD" id="20315890"/>
<dbReference type="GeneID" id="20315890"/>
<dbReference type="GO" id="GO:0004190">
    <property type="term" value="F:aspartic-type endopeptidase activity"/>
    <property type="evidence" value="ECO:0007669"/>
    <property type="project" value="UniProtKB-KW"/>
</dbReference>
<dbReference type="SUPFAM" id="SSF50630">
    <property type="entry name" value="Acid proteases"/>
    <property type="match status" value="1"/>
</dbReference>
<dbReference type="Gene3D" id="2.40.70.10">
    <property type="entry name" value="Acid Proteases"/>
    <property type="match status" value="2"/>
</dbReference>
<protein>
    <recommendedName>
        <fullName evidence="5">Peptidase A1 domain-containing protein</fullName>
    </recommendedName>
</protein>
<gene>
    <name evidence="6" type="ORF">T265_01702</name>
</gene>
<feature type="active site" evidence="2">
    <location>
        <position position="328"/>
    </location>
</feature>
<evidence type="ECO:0000256" key="2">
    <source>
        <dbReference type="PIRSR" id="PIRSR601461-1"/>
    </source>
</evidence>
<dbReference type="PRINTS" id="PR00792">
    <property type="entry name" value="PEPSIN"/>
</dbReference>
<dbReference type="AlphaFoldDB" id="A0A075A208"/>
<dbReference type="InterPro" id="IPR034164">
    <property type="entry name" value="Pepsin-like_dom"/>
</dbReference>
<dbReference type="InterPro" id="IPR033121">
    <property type="entry name" value="PEPTIDASE_A1"/>
</dbReference>
<evidence type="ECO:0000313" key="7">
    <source>
        <dbReference type="Proteomes" id="UP000054324"/>
    </source>
</evidence>
<dbReference type="EMBL" id="KL596636">
    <property type="protein sequence ID" value="KER32277.1"/>
    <property type="molecule type" value="Genomic_DNA"/>
</dbReference>
<dbReference type="GO" id="GO:0006508">
    <property type="term" value="P:proteolysis"/>
    <property type="evidence" value="ECO:0007669"/>
    <property type="project" value="UniProtKB-KW"/>
</dbReference>
<dbReference type="Proteomes" id="UP000054324">
    <property type="component" value="Unassembled WGS sequence"/>
</dbReference>
<accession>A0A075A208</accession>
<dbReference type="KEGG" id="ovi:T265_01702"/>
<evidence type="ECO:0000256" key="4">
    <source>
        <dbReference type="RuleBase" id="RU000454"/>
    </source>
</evidence>
<comment type="similarity">
    <text evidence="1 4">Belongs to the peptidase A1 family.</text>
</comment>
<evidence type="ECO:0000256" key="3">
    <source>
        <dbReference type="PIRSR" id="PIRSR601461-2"/>
    </source>
</evidence>
<sequence length="443" mass="48939">MCPVSGSPFKETAITSAAEFAGNGIHTSLPNTAWLVSTLRKRKPLKNSVDWHTQHVAKPPQPVECNQFIYRGVTLNGIPMSCDKNQLGLISSRKLPYTERISCHKGNNTEMFENKIDLINVNPENSVYYGIVGIGSPPQYFKLVFDTGSPVIWICNEKRGANLFMVENSYDTGNSRTYTNRRTDYYARYGNYLATGHVASDYVKLGRRPFLTDFAVVDTIQGYVDQLYRMDGLFGLSPSQLNPKFSSTALDDMVSQGLISQRVFAFVFPRGAAKGTVLFGDVSKDSIPGTVHYVPLHSEAPDYWMISFQRLAYTDGVTLRTGLRTILDTGTFRSHLPGSVLENLFSKITVTPQPYGDAVDCGAIGTMPALVFHSEHFQVAWHPSQYVQQISPGCCVLTIQAAASSLPAVVLLGMSFLRHYSTVFDVDKKQVGFAKTAEMSASV</sequence>
<proteinExistence type="inferred from homology"/>
<keyword evidence="7" id="KW-1185">Reference proteome</keyword>
<evidence type="ECO:0000259" key="5">
    <source>
        <dbReference type="PROSITE" id="PS51767"/>
    </source>
</evidence>
<dbReference type="OrthoDB" id="5853681at2759"/>
<dbReference type="Pfam" id="PF00026">
    <property type="entry name" value="Asp"/>
    <property type="match status" value="1"/>
</dbReference>
<reference evidence="6 7" key="1">
    <citation type="submission" date="2013-11" db="EMBL/GenBank/DDBJ databases">
        <title>Opisthorchis viverrini - life in the bile duct.</title>
        <authorList>
            <person name="Young N.D."/>
            <person name="Nagarajan N."/>
            <person name="Lin S.J."/>
            <person name="Korhonen P.K."/>
            <person name="Jex A.R."/>
            <person name="Hall R.S."/>
            <person name="Safavi-Hemami H."/>
            <person name="Kaewkong W."/>
            <person name="Bertrand D."/>
            <person name="Gao S."/>
            <person name="Seet Q."/>
            <person name="Wongkham S."/>
            <person name="Teh B.T."/>
            <person name="Wongkham C."/>
            <person name="Intapan P.M."/>
            <person name="Maleewong W."/>
            <person name="Yang X."/>
            <person name="Hu M."/>
            <person name="Wang Z."/>
            <person name="Hofmann A."/>
            <person name="Sternberg P.W."/>
            <person name="Tan P."/>
            <person name="Wang J."/>
            <person name="Gasser R.B."/>
        </authorList>
    </citation>
    <scope>NUCLEOTIDE SEQUENCE [LARGE SCALE GENOMIC DNA]</scope>
</reference>
<feature type="domain" description="Peptidase A1" evidence="5">
    <location>
        <begin position="128"/>
        <end position="434"/>
    </location>
</feature>
<dbReference type="CDD" id="cd05471">
    <property type="entry name" value="pepsin_like"/>
    <property type="match status" value="1"/>
</dbReference>
<dbReference type="PROSITE" id="PS51767">
    <property type="entry name" value="PEPTIDASE_A1"/>
    <property type="match status" value="1"/>
</dbReference>
<dbReference type="InterPro" id="IPR001969">
    <property type="entry name" value="Aspartic_peptidase_AS"/>
</dbReference>
<keyword evidence="4" id="KW-0378">Hydrolase</keyword>
<dbReference type="PANTHER" id="PTHR47966:SF51">
    <property type="entry name" value="BETA-SITE APP-CLEAVING ENZYME, ISOFORM A-RELATED"/>
    <property type="match status" value="1"/>
</dbReference>
<dbReference type="PROSITE" id="PS00141">
    <property type="entry name" value="ASP_PROTEASE"/>
    <property type="match status" value="1"/>
</dbReference>
<keyword evidence="4" id="KW-0645">Protease</keyword>
<feature type="active site" evidence="2">
    <location>
        <position position="146"/>
    </location>
</feature>